<organism evidence="6 7">
    <name type="scientific">Sutterella wadsworthensis 2_1_59BFAA</name>
    <dbReference type="NCBI Taxonomy" id="742823"/>
    <lineage>
        <taxon>Bacteria</taxon>
        <taxon>Pseudomonadati</taxon>
        <taxon>Pseudomonadota</taxon>
        <taxon>Betaproteobacteria</taxon>
        <taxon>Burkholderiales</taxon>
        <taxon>Sutterellaceae</taxon>
        <taxon>Sutterella</taxon>
    </lineage>
</organism>
<dbReference type="PATRIC" id="fig|742823.3.peg.600"/>
<dbReference type="GO" id="GO:0042597">
    <property type="term" value="C:periplasmic space"/>
    <property type="evidence" value="ECO:0007669"/>
    <property type="project" value="InterPro"/>
</dbReference>
<feature type="domain" description="Transglycosylase SLT" evidence="4">
    <location>
        <begin position="510"/>
        <end position="617"/>
    </location>
</feature>
<dbReference type="SUPFAM" id="SSF48435">
    <property type="entry name" value="Bacterial muramidases"/>
    <property type="match status" value="1"/>
</dbReference>
<feature type="chain" id="PRO_5003846528" description="Transglycosylase SLT domain-containing protein" evidence="3">
    <location>
        <begin position="30"/>
        <end position="681"/>
    </location>
</feature>
<dbReference type="Gene3D" id="1.25.20.10">
    <property type="entry name" value="Bacterial muramidases"/>
    <property type="match status" value="1"/>
</dbReference>
<evidence type="ECO:0000313" key="6">
    <source>
        <dbReference type="EMBL" id="EKB31731.1"/>
    </source>
</evidence>
<dbReference type="PANTHER" id="PTHR37423:SF5">
    <property type="entry name" value="SOLUBLE LYTIC MUREIN TRANSGLYCOSYLASE"/>
    <property type="match status" value="1"/>
</dbReference>
<dbReference type="AlphaFoldDB" id="K1JND9"/>
<reference evidence="6 7" key="1">
    <citation type="submission" date="2012-05" db="EMBL/GenBank/DDBJ databases">
        <title>The Genome Sequence of Sutterella wadsworthensis 2_1_59BFAA.</title>
        <authorList>
            <consortium name="The Broad Institute Genome Sequencing Platform"/>
            <person name="Earl A."/>
            <person name="Ward D."/>
            <person name="Feldgarden M."/>
            <person name="Gevers D."/>
            <person name="Daigneault M."/>
            <person name="Strauss J."/>
            <person name="Allen-Vercoe E."/>
            <person name="Walker B."/>
            <person name="Young S.K."/>
            <person name="Zeng Q."/>
            <person name="Gargeya S."/>
            <person name="Fitzgerald M."/>
            <person name="Haas B."/>
            <person name="Abouelleil A."/>
            <person name="Alvarado L."/>
            <person name="Arachchi H.M."/>
            <person name="Berlin A.M."/>
            <person name="Chapman S.B."/>
            <person name="Goldberg J."/>
            <person name="Griggs A."/>
            <person name="Gujja S."/>
            <person name="Hansen M."/>
            <person name="Howarth C."/>
            <person name="Imamovic A."/>
            <person name="Larimer J."/>
            <person name="McCowen C."/>
            <person name="Montmayeur A."/>
            <person name="Murphy C."/>
            <person name="Neiman D."/>
            <person name="Pearson M."/>
            <person name="Priest M."/>
            <person name="Roberts A."/>
            <person name="Saif S."/>
            <person name="Shea T."/>
            <person name="Sisk P."/>
            <person name="Sykes S."/>
            <person name="Wortman J."/>
            <person name="Nusbaum C."/>
            <person name="Birren B."/>
        </authorList>
    </citation>
    <scope>NUCLEOTIDE SEQUENCE [LARGE SCALE GENOMIC DNA]</scope>
    <source>
        <strain evidence="6 7">2_1_59BFAA</strain>
    </source>
</reference>
<dbReference type="PANTHER" id="PTHR37423">
    <property type="entry name" value="SOLUBLE LYTIC MUREIN TRANSGLYCOSYLASE-RELATED"/>
    <property type="match status" value="1"/>
</dbReference>
<dbReference type="CDD" id="cd13401">
    <property type="entry name" value="Slt70-like"/>
    <property type="match status" value="1"/>
</dbReference>
<dbReference type="eggNOG" id="COG0741">
    <property type="taxonomic scope" value="Bacteria"/>
</dbReference>
<dbReference type="GO" id="GO:0004553">
    <property type="term" value="F:hydrolase activity, hydrolyzing O-glycosyl compounds"/>
    <property type="evidence" value="ECO:0007669"/>
    <property type="project" value="InterPro"/>
</dbReference>
<proteinExistence type="inferred from homology"/>
<feature type="signal peptide" evidence="3">
    <location>
        <begin position="1"/>
        <end position="29"/>
    </location>
</feature>
<name>K1JND9_9BURK</name>
<evidence type="ECO:0000256" key="2">
    <source>
        <dbReference type="ARBA" id="ARBA00022729"/>
    </source>
</evidence>
<feature type="domain" description="Lytic transglycosylase superhelical linker" evidence="5">
    <location>
        <begin position="434"/>
        <end position="488"/>
    </location>
</feature>
<keyword evidence="2 3" id="KW-0732">Signal</keyword>
<dbReference type="SUPFAM" id="SSF53955">
    <property type="entry name" value="Lysozyme-like"/>
    <property type="match status" value="1"/>
</dbReference>
<dbReference type="Pfam" id="PF14718">
    <property type="entry name" value="SLT_L"/>
    <property type="match status" value="1"/>
</dbReference>
<dbReference type="Pfam" id="PF01464">
    <property type="entry name" value="SLT"/>
    <property type="match status" value="1"/>
</dbReference>
<protein>
    <recommendedName>
        <fullName evidence="8">Transglycosylase SLT domain-containing protein</fullName>
    </recommendedName>
</protein>
<dbReference type="Proteomes" id="UP000005835">
    <property type="component" value="Unassembled WGS sequence"/>
</dbReference>
<dbReference type="Gene3D" id="1.10.530.10">
    <property type="match status" value="1"/>
</dbReference>
<comment type="similarity">
    <text evidence="1">Belongs to the transglycosylase Slt family.</text>
</comment>
<dbReference type="InterPro" id="IPR012289">
    <property type="entry name" value="Lytic_TGlycosylase_superhlx_L"/>
</dbReference>
<accession>K1JND9</accession>
<dbReference type="Gene3D" id="1.10.1240.20">
    <property type="entry name" value="Lytic transglycosylase, superhelical linker domain"/>
    <property type="match status" value="1"/>
</dbReference>
<evidence type="ECO:0000259" key="4">
    <source>
        <dbReference type="Pfam" id="PF01464"/>
    </source>
</evidence>
<evidence type="ECO:0000259" key="5">
    <source>
        <dbReference type="Pfam" id="PF14718"/>
    </source>
</evidence>
<dbReference type="OrthoDB" id="92254at2"/>
<comment type="caution">
    <text evidence="6">The sequence shown here is derived from an EMBL/GenBank/DDBJ whole genome shotgun (WGS) entry which is preliminary data.</text>
</comment>
<dbReference type="InterPro" id="IPR023346">
    <property type="entry name" value="Lysozyme-like_dom_sf"/>
</dbReference>
<dbReference type="InterPro" id="IPR008258">
    <property type="entry name" value="Transglycosylase_SLT_dom_1"/>
</dbReference>
<gene>
    <name evidence="6" type="ORF">HMPREF9465_00599</name>
</gene>
<dbReference type="EMBL" id="ADMG01000017">
    <property type="protein sequence ID" value="EKB31731.1"/>
    <property type="molecule type" value="Genomic_DNA"/>
</dbReference>
<dbReference type="STRING" id="742823.HMPREF9465_00599"/>
<dbReference type="InterPro" id="IPR037061">
    <property type="entry name" value="Lytic_TGlycoase_superhlx_L_sf"/>
</dbReference>
<evidence type="ECO:0000256" key="3">
    <source>
        <dbReference type="SAM" id="SignalP"/>
    </source>
</evidence>
<keyword evidence="7" id="KW-1185">Reference proteome</keyword>
<sequence>MSSDAFNPKLLLSSLFLTGYLACMTPGFATEAPQTPTEQEAALLLAADAEANKRFNEAWQAYRKGRIATLENLGATLEAHPLGDYPKLWQLLLEFRRNKDDPDTNLRFIKFIERHQGQYLGEQSASDYLMTAADRINPVLFNRLYSLLQWNQEEPDILAWHHWYNFETTPRKTIEAFVRDSKVKGRPLRMLTDRLMEQNPSWAWSAVLIQLQNRRWQEVRYVVEHAPDKTMPASAKTLTAILNNPQRWYKKNAKNFDKLPARVQIFFIMRMRGIDFKMSQKLAEKLSPKLSSEWQSFLWGQLAYEAAVSQTGDGAALFSRAGNRVYKNPVVVQPDLMAGWAARAYMRDGDWKNVEKAISRMSADARENETWTYWLARAHAEQGRPAKAKPLYEAISKNRTFYGKLACDELGKPYAVETSSAAVTEEEIRRWTSDPSIRRAIAFYQNNFYFLGHAEWNWALRNQKPRELYAAATFAKQQGLFHRMINTGQKASKDFFEPELLYPTPHKELITSMSARHGLPDAWVYGLIRQESRFMSGVSSGVGAQGLMQVMPKTAKWLIRKLDLKELKGKPLVDPNTNVALGTAYLNMLREDFDGSFALSSAAYNAGPVRARIWRKTLEKPMEGAVFIESIPYFETRDYVKNVLSNTFMYAHRLKEDLGSFKSFVGTVTPSDPTAKEADLP</sequence>
<dbReference type="HOGENOM" id="CLU_019016_0_0_4"/>
<dbReference type="InterPro" id="IPR008939">
    <property type="entry name" value="Lytic_TGlycosylase_superhlx_U"/>
</dbReference>
<evidence type="ECO:0008006" key="8">
    <source>
        <dbReference type="Google" id="ProtNLM"/>
    </source>
</evidence>
<evidence type="ECO:0000313" key="7">
    <source>
        <dbReference type="Proteomes" id="UP000005835"/>
    </source>
</evidence>
<evidence type="ECO:0000256" key="1">
    <source>
        <dbReference type="ARBA" id="ARBA00007734"/>
    </source>
</evidence>